<dbReference type="AlphaFoldDB" id="A0A401FNC7"/>
<dbReference type="InterPro" id="IPR016181">
    <property type="entry name" value="Acyl_CoA_acyltransferase"/>
</dbReference>
<name>A0A401FNC7_9LACO</name>
<evidence type="ECO:0000313" key="3">
    <source>
        <dbReference type="Proteomes" id="UP000286974"/>
    </source>
</evidence>
<organism evidence="2 3">
    <name type="scientific">Lentilactobacillus kosonis</name>
    <dbReference type="NCBI Taxonomy" id="2810561"/>
    <lineage>
        <taxon>Bacteria</taxon>
        <taxon>Bacillati</taxon>
        <taxon>Bacillota</taxon>
        <taxon>Bacilli</taxon>
        <taxon>Lactobacillales</taxon>
        <taxon>Lactobacillaceae</taxon>
        <taxon>Lentilactobacillus</taxon>
    </lineage>
</organism>
<gene>
    <name evidence="2" type="ORF">NBRC111893_2041</name>
</gene>
<comment type="caution">
    <text evidence="2">The sequence shown here is derived from an EMBL/GenBank/DDBJ whole genome shotgun (WGS) entry which is preliminary data.</text>
</comment>
<proteinExistence type="predicted"/>
<feature type="domain" description="N-acetyltransferase" evidence="1">
    <location>
        <begin position="5"/>
        <end position="40"/>
    </location>
</feature>
<protein>
    <recommendedName>
        <fullName evidence="1">N-acetyltransferase domain-containing protein</fullName>
    </recommendedName>
</protein>
<dbReference type="SUPFAM" id="SSF55729">
    <property type="entry name" value="Acyl-CoA N-acyltransferases (Nat)"/>
    <property type="match status" value="1"/>
</dbReference>
<sequence>MTNSIIHSELTAQKFYERNGYNVVSDIFIEDGVKCVIVKKDF</sequence>
<dbReference type="Pfam" id="PF13673">
    <property type="entry name" value="Acetyltransf_10"/>
    <property type="match status" value="1"/>
</dbReference>
<reference evidence="2 3" key="1">
    <citation type="submission" date="2017-11" db="EMBL/GenBank/DDBJ databases">
        <title>Draft Genome Sequence of Lactobacillus curieae NBRC 111893 isolated from Koso, a Japanese sugar-Vegetable Fermented Beverage.</title>
        <authorList>
            <person name="Chiou T.Y."/>
            <person name="Oshima K."/>
            <person name="Suda W."/>
            <person name="Hattori M."/>
            <person name="Takahashi T."/>
        </authorList>
    </citation>
    <scope>NUCLEOTIDE SEQUENCE [LARGE SCALE GENOMIC DNA]</scope>
    <source>
        <strain evidence="2 3">NBRC111893</strain>
    </source>
</reference>
<dbReference type="Proteomes" id="UP000286974">
    <property type="component" value="Unassembled WGS sequence"/>
</dbReference>
<keyword evidence="3" id="KW-1185">Reference proteome</keyword>
<accession>A0A401FNC7</accession>
<dbReference type="InterPro" id="IPR000182">
    <property type="entry name" value="GNAT_dom"/>
</dbReference>
<evidence type="ECO:0000259" key="1">
    <source>
        <dbReference type="Pfam" id="PF13673"/>
    </source>
</evidence>
<dbReference type="Gene3D" id="3.40.630.30">
    <property type="match status" value="1"/>
</dbReference>
<dbReference type="EMBL" id="BEXA01000004">
    <property type="protein sequence ID" value="GAY73895.1"/>
    <property type="molecule type" value="Genomic_DNA"/>
</dbReference>
<evidence type="ECO:0000313" key="2">
    <source>
        <dbReference type="EMBL" id="GAY73895.1"/>
    </source>
</evidence>